<proteinExistence type="inferred from homology"/>
<dbReference type="PRINTS" id="PR01179">
    <property type="entry name" value="ODADCRBXLASE"/>
</dbReference>
<evidence type="ECO:0000259" key="6">
    <source>
        <dbReference type="Pfam" id="PF02784"/>
    </source>
</evidence>
<dbReference type="PANTHER" id="PTHR43727:SF2">
    <property type="entry name" value="GROUP IV DECARBOXYLASE"/>
    <property type="match status" value="1"/>
</dbReference>
<keyword evidence="2" id="KW-0663">Pyridoxal phosphate</keyword>
<keyword evidence="8" id="KW-1185">Reference proteome</keyword>
<evidence type="ECO:0000256" key="2">
    <source>
        <dbReference type="ARBA" id="ARBA00022898"/>
    </source>
</evidence>
<feature type="compositionally biased region" description="Gly residues" evidence="4">
    <location>
        <begin position="354"/>
        <end position="375"/>
    </location>
</feature>
<evidence type="ECO:0000313" key="7">
    <source>
        <dbReference type="EMBL" id="MFC4330604.1"/>
    </source>
</evidence>
<evidence type="ECO:0000256" key="3">
    <source>
        <dbReference type="RuleBase" id="RU003737"/>
    </source>
</evidence>
<dbReference type="Proteomes" id="UP001595824">
    <property type="component" value="Unassembled WGS sequence"/>
</dbReference>
<dbReference type="RefSeq" id="WP_381741564.1">
    <property type="nucleotide sequence ID" value="NZ_JBHSDP010000024.1"/>
</dbReference>
<dbReference type="SUPFAM" id="SSF50621">
    <property type="entry name" value="Alanine racemase C-terminal domain-like"/>
    <property type="match status" value="2"/>
</dbReference>
<feature type="region of interest" description="Disordered" evidence="4">
    <location>
        <begin position="335"/>
        <end position="561"/>
    </location>
</feature>
<feature type="compositionally biased region" description="Gly residues" evidence="4">
    <location>
        <begin position="456"/>
        <end position="481"/>
    </location>
</feature>
<dbReference type="Gene3D" id="3.20.20.10">
    <property type="entry name" value="Alanine racemase"/>
    <property type="match status" value="1"/>
</dbReference>
<evidence type="ECO:0008006" key="9">
    <source>
        <dbReference type="Google" id="ProtNLM"/>
    </source>
</evidence>
<dbReference type="Pfam" id="PF00278">
    <property type="entry name" value="Orn_DAP_Arg_deC"/>
    <property type="match status" value="1"/>
</dbReference>
<dbReference type="PRINTS" id="PR01182">
    <property type="entry name" value="ORNDCRBXLASE"/>
</dbReference>
<dbReference type="InterPro" id="IPR029066">
    <property type="entry name" value="PLP-binding_barrel"/>
</dbReference>
<evidence type="ECO:0000256" key="4">
    <source>
        <dbReference type="SAM" id="MobiDB-lite"/>
    </source>
</evidence>
<organism evidence="7 8">
    <name type="scientific">Streptomyces andamanensis</name>
    <dbReference type="NCBI Taxonomy" id="1565035"/>
    <lineage>
        <taxon>Bacteria</taxon>
        <taxon>Bacillati</taxon>
        <taxon>Actinomycetota</taxon>
        <taxon>Actinomycetes</taxon>
        <taxon>Kitasatosporales</taxon>
        <taxon>Streptomycetaceae</taxon>
        <taxon>Streptomyces</taxon>
    </lineage>
</organism>
<name>A0ABV8TJH1_9ACTN</name>
<reference evidence="8" key="1">
    <citation type="journal article" date="2019" name="Int. J. Syst. Evol. Microbiol.">
        <title>The Global Catalogue of Microorganisms (GCM) 10K type strain sequencing project: providing services to taxonomists for standard genome sequencing and annotation.</title>
        <authorList>
            <consortium name="The Broad Institute Genomics Platform"/>
            <consortium name="The Broad Institute Genome Sequencing Center for Infectious Disease"/>
            <person name="Wu L."/>
            <person name="Ma J."/>
        </authorList>
    </citation>
    <scope>NUCLEOTIDE SEQUENCE [LARGE SCALE GENOMIC DNA]</scope>
    <source>
        <strain evidence="8">PCU 347</strain>
    </source>
</reference>
<evidence type="ECO:0000259" key="5">
    <source>
        <dbReference type="Pfam" id="PF00278"/>
    </source>
</evidence>
<accession>A0ABV8TJH1</accession>
<evidence type="ECO:0000256" key="1">
    <source>
        <dbReference type="ARBA" id="ARBA00001933"/>
    </source>
</evidence>
<dbReference type="PROSITE" id="PS00879">
    <property type="entry name" value="ODR_DC_2_2"/>
    <property type="match status" value="1"/>
</dbReference>
<dbReference type="Pfam" id="PF02784">
    <property type="entry name" value="Orn_Arg_deC_N"/>
    <property type="match status" value="1"/>
</dbReference>
<feature type="domain" description="Orn/DAP/Arg decarboxylase 2 N-terminal" evidence="6">
    <location>
        <begin position="30"/>
        <end position="280"/>
    </location>
</feature>
<dbReference type="EMBL" id="JBHSDP010000024">
    <property type="protein sequence ID" value="MFC4330604.1"/>
    <property type="molecule type" value="Genomic_DNA"/>
</dbReference>
<dbReference type="InterPro" id="IPR022644">
    <property type="entry name" value="De-COase2_N"/>
</dbReference>
<sequence>MNGGHGTTGPAPLAGLAERYGTPLYVYDLAELRAAHAALRRALPEGARLYYSLKANPHPELVRELAAAGCSAEVCSESELDAARTAGVPAADVLCTGPGKTEAELRHALTHGVRRFSVESPVDLARLGATARAAGVRAEALLRLNPETYPAGAGLAMGGAPTQFGSDVSWVRRSPEAFRTEGVDLIGYHVYSGSNVHEPAQLAHWFTAAADAVTEAQRALRLDLRAVDLGGGFGHPYLVPGGRPDLGALRPLLTRLLKDRIAPLAERPVELAFESGRYLAGAAGRFVVRVQDVKASKGRRVVVADGGINALGGMSGLRRIPPMAATAVTLTAGGGGRPGGAGGTGVADDTVGAGDTGGAGDAGGAHDTGGPGFTGGVASISGAGSTGGADGTGERGRSGGAGSTGGPESAEGTESTGGAESIGGPGFAGGPESTGGVENTGEAQATGGTDDTCGPGITGGLERIGGAGSTRGPRAAGGPGSTGAPERTAGAGSTGGPRATGGPERTGGAEPTGAPESTGGAKHTGEAEVTGGADGVGVLESTGGADGTGGPERIGGAGDFRGAEPIGDALLTGPLCTTLDVLNARLPLPDVRPGDLLAIPNCGAYGMTASLLGFLGRRPPAEVFVDAGRVRAATVLRLSRHDIHPRRHP</sequence>
<dbReference type="InterPro" id="IPR022643">
    <property type="entry name" value="De-COase2_C"/>
</dbReference>
<feature type="compositionally biased region" description="Gly residues" evidence="4">
    <location>
        <begin position="544"/>
        <end position="559"/>
    </location>
</feature>
<comment type="cofactor">
    <cofactor evidence="1">
        <name>pyridoxal 5'-phosphate</name>
        <dbReference type="ChEBI" id="CHEBI:597326"/>
    </cofactor>
</comment>
<dbReference type="SUPFAM" id="SSF51419">
    <property type="entry name" value="PLP-binding barrel"/>
    <property type="match status" value="1"/>
</dbReference>
<gene>
    <name evidence="7" type="ORF">ACFPC0_23030</name>
</gene>
<dbReference type="PANTHER" id="PTHR43727">
    <property type="entry name" value="DIAMINOPIMELATE DECARBOXYLASE"/>
    <property type="match status" value="1"/>
</dbReference>
<dbReference type="InterPro" id="IPR002433">
    <property type="entry name" value="Orn_de-COase"/>
</dbReference>
<dbReference type="InterPro" id="IPR022657">
    <property type="entry name" value="De-COase2_CS"/>
</dbReference>
<dbReference type="InterPro" id="IPR009006">
    <property type="entry name" value="Ala_racemase/Decarboxylase_C"/>
</dbReference>
<feature type="domain" description="Orn/DAP/Arg decarboxylase 2 C-terminal" evidence="5">
    <location>
        <begin position="569"/>
        <end position="603"/>
    </location>
</feature>
<feature type="compositionally biased region" description="Low complexity" evidence="4">
    <location>
        <begin position="406"/>
        <end position="419"/>
    </location>
</feature>
<comment type="similarity">
    <text evidence="3">Belongs to the Orn/Lys/Arg decarboxylase class-II family.</text>
</comment>
<comment type="caution">
    <text evidence="7">The sequence shown here is derived from an EMBL/GenBank/DDBJ whole genome shotgun (WGS) entry which is preliminary data.</text>
</comment>
<dbReference type="InterPro" id="IPR000183">
    <property type="entry name" value="Orn/DAP/Arg_de-COase"/>
</dbReference>
<evidence type="ECO:0000313" key="8">
    <source>
        <dbReference type="Proteomes" id="UP001595824"/>
    </source>
</evidence>
<dbReference type="Gene3D" id="2.40.37.10">
    <property type="entry name" value="Lyase, Ornithine Decarboxylase, Chain A, domain 1"/>
    <property type="match status" value="2"/>
</dbReference>
<feature type="compositionally biased region" description="Gly residues" evidence="4">
    <location>
        <begin position="420"/>
        <end position="433"/>
    </location>
</feature>
<protein>
    <recommendedName>
        <fullName evidence="9">Diaminopimelate decarboxylase</fullName>
    </recommendedName>
</protein>
<feature type="compositionally biased region" description="Gly residues" evidence="4">
    <location>
        <begin position="335"/>
        <end position="345"/>
    </location>
</feature>